<dbReference type="InterPro" id="IPR010727">
    <property type="entry name" value="DUF1302"/>
</dbReference>
<gene>
    <name evidence="2" type="ORF">C4532_03755</name>
</gene>
<feature type="signal peptide" evidence="1">
    <location>
        <begin position="1"/>
        <end position="25"/>
    </location>
</feature>
<organism evidence="2 3">
    <name type="scientific">Candidatus Abyssobacteria bacterium SURF_17</name>
    <dbReference type="NCBI Taxonomy" id="2093361"/>
    <lineage>
        <taxon>Bacteria</taxon>
        <taxon>Pseudomonadati</taxon>
        <taxon>Candidatus Hydrogenedentota</taxon>
        <taxon>Candidatus Abyssobacteria</taxon>
    </lineage>
</organism>
<proteinExistence type="predicted"/>
<name>A0A419F664_9BACT</name>
<dbReference type="Proteomes" id="UP000285961">
    <property type="component" value="Unassembled WGS sequence"/>
</dbReference>
<dbReference type="AlphaFoldDB" id="A0A419F664"/>
<evidence type="ECO:0008006" key="4">
    <source>
        <dbReference type="Google" id="ProtNLM"/>
    </source>
</evidence>
<sequence>MIRELSAVLFLLMLLIVLASKNSNAEQHEACQPSEADYSEDSEETTTLFGRLNNTWNESSLAEGYKEHFKTRLEYRNFSYFEDGNRQDQRRSLNEFQAEVEYDATVTGSVRVYVDALLWLDDDDYAEGFVDELEDDDVKRNKFNLPEFFVDLYFDNLDMRVGKQVVAWGKADSINPTDNVNPQDLSNLFGQDQEIGVPAVKLDYYIGDFTIEGVFVPTFTPARLPPLDSRLSVVDISDIPLPINDPDLPSNNIDNSQYAIRVLTTYRGWDFSASFYDGFNDFPNVRLDPDFPLPSLTPVYNKLRVIGGDFATTFGRWGAHGEAAQFLSDGDVEDSYLQYVLGIDFRQSDIVFDHDLFAIVEYIGEHVTNEGESTFPIQTEAMVNRVFSNSLFVHIEYEFSDYFRLDFEGMVNLDNGEDYFLKPEFSYDINDNLTIALGFDFLWGPNDTFFGQFDESDRIYTKLTYTF</sequence>
<accession>A0A419F664</accession>
<evidence type="ECO:0000313" key="3">
    <source>
        <dbReference type="Proteomes" id="UP000285961"/>
    </source>
</evidence>
<dbReference type="Pfam" id="PF06980">
    <property type="entry name" value="DUF1302"/>
    <property type="match status" value="1"/>
</dbReference>
<keyword evidence="1" id="KW-0732">Signal</keyword>
<comment type="caution">
    <text evidence="2">The sequence shown here is derived from an EMBL/GenBank/DDBJ whole genome shotgun (WGS) entry which is preliminary data.</text>
</comment>
<evidence type="ECO:0000256" key="1">
    <source>
        <dbReference type="SAM" id="SignalP"/>
    </source>
</evidence>
<evidence type="ECO:0000313" key="2">
    <source>
        <dbReference type="EMBL" id="RJP73948.1"/>
    </source>
</evidence>
<feature type="chain" id="PRO_5019446241" description="Alginate export domain-containing protein" evidence="1">
    <location>
        <begin position="26"/>
        <end position="467"/>
    </location>
</feature>
<reference evidence="2 3" key="1">
    <citation type="journal article" date="2017" name="ISME J.">
        <title>Energy and carbon metabolisms in a deep terrestrial subsurface fluid microbial community.</title>
        <authorList>
            <person name="Momper L."/>
            <person name="Jungbluth S.P."/>
            <person name="Lee M.D."/>
            <person name="Amend J.P."/>
        </authorList>
    </citation>
    <scope>NUCLEOTIDE SEQUENCE [LARGE SCALE GENOMIC DNA]</scope>
    <source>
        <strain evidence="2">SURF_17</strain>
    </source>
</reference>
<dbReference type="EMBL" id="QZKI01000022">
    <property type="protein sequence ID" value="RJP73948.1"/>
    <property type="molecule type" value="Genomic_DNA"/>
</dbReference>
<protein>
    <recommendedName>
        <fullName evidence="4">Alginate export domain-containing protein</fullName>
    </recommendedName>
</protein>